<dbReference type="Pfam" id="PF11918">
    <property type="entry name" value="Peptidase_S41_N"/>
    <property type="match status" value="1"/>
</dbReference>
<dbReference type="InterPro" id="IPR005151">
    <property type="entry name" value="Tail-specific_protease"/>
</dbReference>
<evidence type="ECO:0000313" key="3">
    <source>
        <dbReference type="Proteomes" id="UP000662783"/>
    </source>
</evidence>
<dbReference type="EMBL" id="CP070608">
    <property type="protein sequence ID" value="QSE99137.1"/>
    <property type="molecule type" value="Genomic_DNA"/>
</dbReference>
<dbReference type="CDD" id="cd07563">
    <property type="entry name" value="Peptidase_S41_IRBP"/>
    <property type="match status" value="1"/>
</dbReference>
<protein>
    <submittedName>
        <fullName evidence="2">S41 family peptidase</fullName>
    </submittedName>
</protein>
<dbReference type="InterPro" id="IPR029045">
    <property type="entry name" value="ClpP/crotonase-like_dom_sf"/>
</dbReference>
<organism evidence="2 3">
    <name type="scientific">Fulvivirga lutea</name>
    <dbReference type="NCBI Taxonomy" id="2810512"/>
    <lineage>
        <taxon>Bacteria</taxon>
        <taxon>Pseudomonadati</taxon>
        <taxon>Bacteroidota</taxon>
        <taxon>Cytophagia</taxon>
        <taxon>Cytophagales</taxon>
        <taxon>Fulvivirgaceae</taxon>
        <taxon>Fulvivirga</taxon>
    </lineage>
</organism>
<dbReference type="AlphaFoldDB" id="A0A974WKZ3"/>
<dbReference type="RefSeq" id="WP_205723648.1">
    <property type="nucleotide sequence ID" value="NZ_CP070608.1"/>
</dbReference>
<feature type="domain" description="Tail specific protease" evidence="1">
    <location>
        <begin position="80"/>
        <end position="307"/>
    </location>
</feature>
<dbReference type="GO" id="GO:0008236">
    <property type="term" value="F:serine-type peptidase activity"/>
    <property type="evidence" value="ECO:0007669"/>
    <property type="project" value="InterPro"/>
</dbReference>
<dbReference type="KEGG" id="fuv:JR347_08630"/>
<dbReference type="GO" id="GO:0006508">
    <property type="term" value="P:proteolysis"/>
    <property type="evidence" value="ECO:0007669"/>
    <property type="project" value="InterPro"/>
</dbReference>
<gene>
    <name evidence="2" type="ORF">JR347_08630</name>
</gene>
<dbReference type="PANTHER" id="PTHR11261:SF3">
    <property type="entry name" value="RETINOL-BINDING PROTEIN 3"/>
    <property type="match status" value="1"/>
</dbReference>
<reference evidence="2" key="1">
    <citation type="submission" date="2021-02" db="EMBL/GenBank/DDBJ databases">
        <title>Fulvivirga sp. S481 isolated from sea water.</title>
        <authorList>
            <person name="Bae S.S."/>
            <person name="Baek K."/>
        </authorList>
    </citation>
    <scope>NUCLEOTIDE SEQUENCE</scope>
    <source>
        <strain evidence="2">S481</strain>
    </source>
</reference>
<name>A0A974WKZ3_9BACT</name>
<dbReference type="Gene3D" id="3.30.750.44">
    <property type="match status" value="1"/>
</dbReference>
<sequence length="322" mass="36347">MKNIILLLISTISWSCQSQSATEELSPGYVRSVVDKIGEAFEEGYVFAEKGQKVKQQLSKNFDSGEYSGLQSHDELAQRIKEHIFDICEDKHVQVNYLGNKSGASYQEGSRGDDFMNSFKNFGFTKADVLKNNIGYIKLDIFYPIYNNRLAEQTASEAMQKMADTKALIFDLRECRGGSPDMLNYLISYLYPPNSNVHLNTFYYRPTDYTRNTYTHDRIKGKRLADTPVYVLTSGKTFSCGEEFSYDLKHLERATLIGEITGGGAHPIEPVKIDDNFEINLPMGRAINPITGTNWEGVGVIPHHEIPADLALNKVLELINKE</sequence>
<dbReference type="Gene3D" id="3.90.226.10">
    <property type="entry name" value="2-enoyl-CoA Hydratase, Chain A, domain 1"/>
    <property type="match status" value="1"/>
</dbReference>
<evidence type="ECO:0000313" key="2">
    <source>
        <dbReference type="EMBL" id="QSE99137.1"/>
    </source>
</evidence>
<dbReference type="SUPFAM" id="SSF52096">
    <property type="entry name" value="ClpP/crotonase"/>
    <property type="match status" value="1"/>
</dbReference>
<proteinExistence type="predicted"/>
<dbReference type="Pfam" id="PF03572">
    <property type="entry name" value="Peptidase_S41"/>
    <property type="match status" value="1"/>
</dbReference>
<dbReference type="Proteomes" id="UP000662783">
    <property type="component" value="Chromosome"/>
</dbReference>
<evidence type="ECO:0000259" key="1">
    <source>
        <dbReference type="SMART" id="SM00245"/>
    </source>
</evidence>
<dbReference type="SMART" id="SM00245">
    <property type="entry name" value="TSPc"/>
    <property type="match status" value="1"/>
</dbReference>
<dbReference type="PANTHER" id="PTHR11261">
    <property type="entry name" value="INTERPHOTORECEPTOR RETINOID-BINDING PROTEIN"/>
    <property type="match status" value="1"/>
</dbReference>
<keyword evidence="3" id="KW-1185">Reference proteome</keyword>
<accession>A0A974WKZ3</accession>